<keyword evidence="6" id="KW-0547">Nucleotide-binding</keyword>
<dbReference type="SMART" id="SM00090">
    <property type="entry name" value="RIO"/>
    <property type="match status" value="1"/>
</dbReference>
<dbReference type="GO" id="GO:0004674">
    <property type="term" value="F:protein serine/threonine kinase activity"/>
    <property type="evidence" value="ECO:0007669"/>
    <property type="project" value="UniProtKB-KW"/>
</dbReference>
<evidence type="ECO:0000256" key="11">
    <source>
        <dbReference type="ARBA" id="ARBA00048679"/>
    </source>
</evidence>
<dbReference type="KEGG" id="aman:B6F84_08005"/>
<dbReference type="SUPFAM" id="SSF46785">
    <property type="entry name" value="Winged helix' DNA-binding domain"/>
    <property type="match status" value="1"/>
</dbReference>
<dbReference type="RefSeq" id="WP_148691753.1">
    <property type="nucleotide sequence ID" value="NZ_CP020477.1"/>
</dbReference>
<dbReference type="InterPro" id="IPR036390">
    <property type="entry name" value="WH_DNA-bd_sf"/>
</dbReference>
<dbReference type="GO" id="GO:0005829">
    <property type="term" value="C:cytosol"/>
    <property type="evidence" value="ECO:0007669"/>
    <property type="project" value="TreeGrafter"/>
</dbReference>
<evidence type="ECO:0000256" key="7">
    <source>
        <dbReference type="ARBA" id="ARBA00022777"/>
    </source>
</evidence>
<sequence length="288" mass="33399">MPSLTLAEKASLVSPSEYIILKTLLESRDKYDYMSEDILRSKLNFIDSEFTISITKLLNMKAISEERIQGKKAYRITFSGLDILAIKMLYVNKILKNLGLIIGEGKESNVYYGYDFDDNVIVVKFHRVGKSSYKNIRKLREYTEKKSWISITMDNAKKEYQALKCLNENYALVPKLFGYSFNAIVMEYIEGTSLAKSKLSNPKKVLDNILGTVRIAYTNCKIVHGDLSQYNVIIDQNEIPYIIDWPQWKKEDQNLLNRDLNIILTFFKNKYNVIEDIDEISKFVKGEI</sequence>
<dbReference type="GO" id="GO:0030490">
    <property type="term" value="P:maturation of SSU-rRNA"/>
    <property type="evidence" value="ECO:0007669"/>
    <property type="project" value="TreeGrafter"/>
</dbReference>
<dbReference type="GO" id="GO:0005524">
    <property type="term" value="F:ATP binding"/>
    <property type="evidence" value="ECO:0007669"/>
    <property type="project" value="UniProtKB-KW"/>
</dbReference>
<dbReference type="GO" id="GO:0046872">
    <property type="term" value="F:metal ion binding"/>
    <property type="evidence" value="ECO:0007669"/>
    <property type="project" value="UniProtKB-KW"/>
</dbReference>
<evidence type="ECO:0000256" key="1">
    <source>
        <dbReference type="ARBA" id="ARBA00009196"/>
    </source>
</evidence>
<keyword evidence="14" id="KW-1185">Reference proteome</keyword>
<dbReference type="EMBL" id="CP020477">
    <property type="protein sequence ID" value="ARM75973.1"/>
    <property type="molecule type" value="Genomic_DNA"/>
</dbReference>
<organism evidence="13 14">
    <name type="scientific">Acidianus manzaensis</name>
    <dbReference type="NCBI Taxonomy" id="282676"/>
    <lineage>
        <taxon>Archaea</taxon>
        <taxon>Thermoproteota</taxon>
        <taxon>Thermoprotei</taxon>
        <taxon>Sulfolobales</taxon>
        <taxon>Sulfolobaceae</taxon>
        <taxon>Acidianus</taxon>
    </lineage>
</organism>
<name>A0A1W6K0A9_9CREN</name>
<accession>A0A1W6K0A9</accession>
<dbReference type="STRING" id="282676.B6F84_08005"/>
<evidence type="ECO:0000313" key="14">
    <source>
        <dbReference type="Proteomes" id="UP000193404"/>
    </source>
</evidence>
<comment type="catalytic activity">
    <reaction evidence="10">
        <text>L-threonyl-[protein] + ATP = O-phospho-L-threonyl-[protein] + ADP + H(+)</text>
        <dbReference type="Rhea" id="RHEA:46608"/>
        <dbReference type="Rhea" id="RHEA-COMP:11060"/>
        <dbReference type="Rhea" id="RHEA-COMP:11605"/>
        <dbReference type="ChEBI" id="CHEBI:15378"/>
        <dbReference type="ChEBI" id="CHEBI:30013"/>
        <dbReference type="ChEBI" id="CHEBI:30616"/>
        <dbReference type="ChEBI" id="CHEBI:61977"/>
        <dbReference type="ChEBI" id="CHEBI:456216"/>
        <dbReference type="EC" id="2.7.11.1"/>
    </reaction>
</comment>
<evidence type="ECO:0000256" key="9">
    <source>
        <dbReference type="ARBA" id="ARBA00022842"/>
    </source>
</evidence>
<dbReference type="Gene3D" id="3.30.200.20">
    <property type="entry name" value="Phosphorylase Kinase, domain 1"/>
    <property type="match status" value="1"/>
</dbReference>
<evidence type="ECO:0000256" key="4">
    <source>
        <dbReference type="ARBA" id="ARBA00022679"/>
    </source>
</evidence>
<evidence type="ECO:0000256" key="5">
    <source>
        <dbReference type="ARBA" id="ARBA00022723"/>
    </source>
</evidence>
<dbReference type="SUPFAM" id="SSF56112">
    <property type="entry name" value="Protein kinase-like (PK-like)"/>
    <property type="match status" value="1"/>
</dbReference>
<keyword evidence="3 13" id="KW-0723">Serine/threonine-protein kinase</keyword>
<reference evidence="13 14" key="1">
    <citation type="submission" date="2017-03" db="EMBL/GenBank/DDBJ databases">
        <title>Sulfur activation and transportation mechanism of thermophilic Archaea Acidianus manzaensis YN-25.</title>
        <authorList>
            <person name="Ma Y."/>
            <person name="Yang Y."/>
            <person name="Xia J."/>
        </authorList>
    </citation>
    <scope>NUCLEOTIDE SEQUENCE [LARGE SCALE GENOMIC DNA]</scope>
    <source>
        <strain evidence="13 14">YN-25</strain>
    </source>
</reference>
<protein>
    <recommendedName>
        <fullName evidence="2">non-specific serine/threonine protein kinase</fullName>
        <ecNumber evidence="2">2.7.11.1</ecNumber>
    </recommendedName>
</protein>
<dbReference type="EC" id="2.7.11.1" evidence="2"/>
<dbReference type="Proteomes" id="UP000193404">
    <property type="component" value="Chromosome"/>
</dbReference>
<evidence type="ECO:0000313" key="13">
    <source>
        <dbReference type="EMBL" id="ARM75973.1"/>
    </source>
</evidence>
<gene>
    <name evidence="13" type="ORF">B6F84_08005</name>
</gene>
<evidence type="ECO:0000256" key="10">
    <source>
        <dbReference type="ARBA" id="ARBA00047899"/>
    </source>
</evidence>
<comment type="similarity">
    <text evidence="1">Belongs to the protein kinase superfamily. RIO-type Ser/Thr kinase family.</text>
</comment>
<dbReference type="InterPro" id="IPR011009">
    <property type="entry name" value="Kinase-like_dom_sf"/>
</dbReference>
<dbReference type="GO" id="GO:0030688">
    <property type="term" value="C:preribosome, small subunit precursor"/>
    <property type="evidence" value="ECO:0007669"/>
    <property type="project" value="TreeGrafter"/>
</dbReference>
<dbReference type="Gene3D" id="1.10.10.10">
    <property type="entry name" value="Winged helix-like DNA-binding domain superfamily/Winged helix DNA-binding domain"/>
    <property type="match status" value="1"/>
</dbReference>
<comment type="catalytic activity">
    <reaction evidence="11">
        <text>L-seryl-[protein] + ATP = O-phospho-L-seryl-[protein] + ADP + H(+)</text>
        <dbReference type="Rhea" id="RHEA:17989"/>
        <dbReference type="Rhea" id="RHEA-COMP:9863"/>
        <dbReference type="Rhea" id="RHEA-COMP:11604"/>
        <dbReference type="ChEBI" id="CHEBI:15378"/>
        <dbReference type="ChEBI" id="CHEBI:29999"/>
        <dbReference type="ChEBI" id="CHEBI:30616"/>
        <dbReference type="ChEBI" id="CHEBI:83421"/>
        <dbReference type="ChEBI" id="CHEBI:456216"/>
        <dbReference type="EC" id="2.7.11.1"/>
    </reaction>
</comment>
<dbReference type="GeneID" id="41590852"/>
<proteinExistence type="inferred from homology"/>
<keyword evidence="5" id="KW-0479">Metal-binding</keyword>
<keyword evidence="9" id="KW-0460">Magnesium</keyword>
<evidence type="ECO:0000256" key="2">
    <source>
        <dbReference type="ARBA" id="ARBA00012513"/>
    </source>
</evidence>
<evidence type="ECO:0000256" key="3">
    <source>
        <dbReference type="ARBA" id="ARBA00022527"/>
    </source>
</evidence>
<dbReference type="PANTHER" id="PTHR45852">
    <property type="entry name" value="SER/THR-PROTEIN KINASE RIO2"/>
    <property type="match status" value="1"/>
</dbReference>
<keyword evidence="7 13" id="KW-0418">Kinase</keyword>
<feature type="domain" description="RIO kinase" evidence="12">
    <location>
        <begin position="67"/>
        <end position="286"/>
    </location>
</feature>
<dbReference type="Pfam" id="PF01163">
    <property type="entry name" value="RIO1"/>
    <property type="match status" value="1"/>
</dbReference>
<keyword evidence="8" id="KW-0067">ATP-binding</keyword>
<dbReference type="PANTHER" id="PTHR45852:SF1">
    <property type="entry name" value="SERINE_THREONINE-PROTEIN KINASE RIO2"/>
    <property type="match status" value="1"/>
</dbReference>
<dbReference type="Gene3D" id="1.10.510.10">
    <property type="entry name" value="Transferase(Phosphotransferase) domain 1"/>
    <property type="match status" value="1"/>
</dbReference>
<evidence type="ECO:0000256" key="6">
    <source>
        <dbReference type="ARBA" id="ARBA00022741"/>
    </source>
</evidence>
<evidence type="ECO:0000259" key="12">
    <source>
        <dbReference type="SMART" id="SM00090"/>
    </source>
</evidence>
<dbReference type="InterPro" id="IPR018934">
    <property type="entry name" value="RIO_dom"/>
</dbReference>
<dbReference type="OrthoDB" id="50101at2157"/>
<dbReference type="AlphaFoldDB" id="A0A1W6K0A9"/>
<dbReference type="InterPro" id="IPR000687">
    <property type="entry name" value="RIO_kinase"/>
</dbReference>
<dbReference type="InterPro" id="IPR036388">
    <property type="entry name" value="WH-like_DNA-bd_sf"/>
</dbReference>
<evidence type="ECO:0000256" key="8">
    <source>
        <dbReference type="ARBA" id="ARBA00022840"/>
    </source>
</evidence>
<keyword evidence="4" id="KW-0808">Transferase</keyword>